<keyword evidence="1" id="KW-0812">Transmembrane</keyword>
<feature type="transmembrane region" description="Helical" evidence="1">
    <location>
        <begin position="97"/>
        <end position="118"/>
    </location>
</feature>
<name>A0A6A9QNU2_SULME</name>
<protein>
    <submittedName>
        <fullName evidence="2">Uncharacterized protein</fullName>
    </submittedName>
</protein>
<evidence type="ECO:0000313" key="3">
    <source>
        <dbReference type="Proteomes" id="UP000470772"/>
    </source>
</evidence>
<dbReference type="OrthoDB" id="42245at2157"/>
<proteinExistence type="predicted"/>
<gene>
    <name evidence="2" type="ORF">GC250_05770</name>
</gene>
<keyword evidence="1" id="KW-1133">Transmembrane helix</keyword>
<sequence>MVPISFALNVVHGFFGIIYYGATTVFGIAIAPRLAKLSSEAIRELMKGFLPSVLSFIESSGIVTIVFGAGQFLHYMIGYYKAGGMPEVESVLFSTGWGISILLGGIIGLFGFLVGLSVRKDINKLASVYRNILPDDAQVNEVKTNLMKVSLIGTTLLTISVILMLVGVTFLPLPEH</sequence>
<evidence type="ECO:0000313" key="2">
    <source>
        <dbReference type="EMBL" id="MUN28955.1"/>
    </source>
</evidence>
<accession>A0A6A9QNU2</accession>
<feature type="transmembrane region" description="Helical" evidence="1">
    <location>
        <begin position="52"/>
        <end position="77"/>
    </location>
</feature>
<dbReference type="AlphaFoldDB" id="A0A6A9QNU2"/>
<feature type="transmembrane region" description="Helical" evidence="1">
    <location>
        <begin position="151"/>
        <end position="173"/>
    </location>
</feature>
<dbReference type="EMBL" id="WGGD01000005">
    <property type="protein sequence ID" value="MUN28955.1"/>
    <property type="molecule type" value="Genomic_DNA"/>
</dbReference>
<feature type="transmembrane region" description="Helical" evidence="1">
    <location>
        <begin position="6"/>
        <end position="31"/>
    </location>
</feature>
<evidence type="ECO:0000256" key="1">
    <source>
        <dbReference type="SAM" id="Phobius"/>
    </source>
</evidence>
<dbReference type="RefSeq" id="WP_054838496.1">
    <property type="nucleotide sequence ID" value="NZ_BBBY01000010.1"/>
</dbReference>
<organism evidence="2 3">
    <name type="scientific">Sulfuracidifex metallicus DSM 6482 = JCM 9184</name>
    <dbReference type="NCBI Taxonomy" id="523847"/>
    <lineage>
        <taxon>Archaea</taxon>
        <taxon>Thermoproteota</taxon>
        <taxon>Thermoprotei</taxon>
        <taxon>Sulfolobales</taxon>
        <taxon>Sulfolobaceae</taxon>
        <taxon>Sulfuracidifex</taxon>
    </lineage>
</organism>
<comment type="caution">
    <text evidence="2">The sequence shown here is derived from an EMBL/GenBank/DDBJ whole genome shotgun (WGS) entry which is preliminary data.</text>
</comment>
<keyword evidence="3" id="KW-1185">Reference proteome</keyword>
<keyword evidence="1" id="KW-0472">Membrane</keyword>
<dbReference type="Proteomes" id="UP000470772">
    <property type="component" value="Unassembled WGS sequence"/>
</dbReference>
<reference evidence="2 3" key="1">
    <citation type="submission" date="2019-10" db="EMBL/GenBank/DDBJ databases">
        <title>Sequencing and Assembly of Multiple Reported Metal-Biooxidizing Members of the Extremely Thermoacidophilic Archaeal Family Sulfolobaceae.</title>
        <authorList>
            <person name="Counts J.A."/>
            <person name="Kelly R.M."/>
        </authorList>
    </citation>
    <scope>NUCLEOTIDE SEQUENCE [LARGE SCALE GENOMIC DNA]</scope>
    <source>
        <strain evidence="2 3">DSM 6482</strain>
    </source>
</reference>